<comment type="pathway">
    <text evidence="3 9">Carbohydrate metabolism; pentose and glucuronate interconversion.</text>
</comment>
<comment type="similarity">
    <text evidence="4 9">Belongs to the mannonate dehydratase family.</text>
</comment>
<organism evidence="10 11">
    <name type="scientific">Candidatus Caccalectryoclostridium excrementigallinarum</name>
    <dbReference type="NCBI Taxonomy" id="2840710"/>
    <lineage>
        <taxon>Bacteria</taxon>
        <taxon>Bacillati</taxon>
        <taxon>Bacillota</taxon>
        <taxon>Clostridia</taxon>
        <taxon>Christensenellales</taxon>
        <taxon>Christensenellaceae</taxon>
        <taxon>Christensenellaceae incertae sedis</taxon>
        <taxon>Candidatus Caccalectryoclostridium</taxon>
    </lineage>
</organism>
<comment type="function">
    <text evidence="2 9">Catalyzes the dehydration of D-mannonate.</text>
</comment>
<comment type="caution">
    <text evidence="10">The sequence shown here is derived from an EMBL/GenBank/DDBJ whole genome shotgun (WGS) entry which is preliminary data.</text>
</comment>
<sequence>MRMTFRWYGDDDPVTLDKIEQIPCMDGIVSAVYDTPVGQVWSESSIDAIARKAAAHHLKFEVVESVPVHEDIKLGAKDASKLIDVYKENIVRLGKAGVKCVCYNFMPVFDWLRSELKKPLADGSNALAYDHKTVLKMNPLTSELSLPGWDSSYTKEGMKELLHKYESVDEEALWKNLTVFLREVVPVAEAADVKLAIHPDDPPWSMFGLPRIVTNKENLKRLLDIVDSPYNGLTLCTGSLGSDPHNSPAEMLKAFAGRTPFVHLRNIRITGERCFEESGHISAKGSLDMYEIVKTLYDTNFDGWVRPDHGRMIWGETGRAGYGLYDRALGAMYLYGLAEAVSGGFKKEDK</sequence>
<evidence type="ECO:0000256" key="4">
    <source>
        <dbReference type="ARBA" id="ARBA00007389"/>
    </source>
</evidence>
<dbReference type="AlphaFoldDB" id="A0A9D1MM46"/>
<comment type="catalytic activity">
    <reaction evidence="1 9">
        <text>D-mannonate = 2-dehydro-3-deoxy-D-gluconate + H2O</text>
        <dbReference type="Rhea" id="RHEA:20097"/>
        <dbReference type="ChEBI" id="CHEBI:15377"/>
        <dbReference type="ChEBI" id="CHEBI:17767"/>
        <dbReference type="ChEBI" id="CHEBI:57990"/>
        <dbReference type="EC" id="4.2.1.8"/>
    </reaction>
</comment>
<protein>
    <recommendedName>
        <fullName evidence="5 9">Mannonate dehydratase</fullName>
        <ecNumber evidence="5 9">4.2.1.8</ecNumber>
    </recommendedName>
    <alternativeName>
        <fullName evidence="9">D-mannonate hydro-lyase</fullName>
    </alternativeName>
</protein>
<accession>A0A9D1MM46</accession>
<dbReference type="InterPro" id="IPR004628">
    <property type="entry name" value="Man_deHydtase"/>
</dbReference>
<dbReference type="HAMAP" id="MF_00106">
    <property type="entry name" value="UxuA"/>
    <property type="match status" value="1"/>
</dbReference>
<keyword evidence="7 9" id="KW-0464">Manganese</keyword>
<dbReference type="NCBIfam" id="NF003027">
    <property type="entry name" value="PRK03906.1"/>
    <property type="match status" value="1"/>
</dbReference>
<name>A0A9D1MM46_9FIRM</name>
<evidence type="ECO:0000313" key="11">
    <source>
        <dbReference type="Proteomes" id="UP000824145"/>
    </source>
</evidence>
<evidence type="ECO:0000256" key="6">
    <source>
        <dbReference type="ARBA" id="ARBA00023004"/>
    </source>
</evidence>
<dbReference type="PANTHER" id="PTHR30387:SF2">
    <property type="entry name" value="MANNONATE DEHYDRATASE"/>
    <property type="match status" value="1"/>
</dbReference>
<dbReference type="GO" id="GO:0008198">
    <property type="term" value="F:ferrous iron binding"/>
    <property type="evidence" value="ECO:0007669"/>
    <property type="project" value="TreeGrafter"/>
</dbReference>
<dbReference type="GO" id="GO:0030145">
    <property type="term" value="F:manganese ion binding"/>
    <property type="evidence" value="ECO:0007669"/>
    <property type="project" value="TreeGrafter"/>
</dbReference>
<evidence type="ECO:0000313" key="10">
    <source>
        <dbReference type="EMBL" id="HIU62807.1"/>
    </source>
</evidence>
<dbReference type="EC" id="4.2.1.8" evidence="5 9"/>
<dbReference type="SUPFAM" id="SSF51658">
    <property type="entry name" value="Xylose isomerase-like"/>
    <property type="match status" value="1"/>
</dbReference>
<dbReference type="Proteomes" id="UP000824145">
    <property type="component" value="Unassembled WGS sequence"/>
</dbReference>
<evidence type="ECO:0000256" key="3">
    <source>
        <dbReference type="ARBA" id="ARBA00004892"/>
    </source>
</evidence>
<keyword evidence="8 9" id="KW-0456">Lyase</keyword>
<comment type="cofactor">
    <cofactor evidence="9">
        <name>Fe(2+)</name>
        <dbReference type="ChEBI" id="CHEBI:29033"/>
    </cofactor>
    <cofactor evidence="9">
        <name>Mn(2+)</name>
        <dbReference type="ChEBI" id="CHEBI:29035"/>
    </cofactor>
</comment>
<keyword evidence="6 9" id="KW-0408">Iron</keyword>
<evidence type="ECO:0000256" key="5">
    <source>
        <dbReference type="ARBA" id="ARBA00012927"/>
    </source>
</evidence>
<evidence type="ECO:0000256" key="7">
    <source>
        <dbReference type="ARBA" id="ARBA00023211"/>
    </source>
</evidence>
<dbReference type="NCBIfam" id="TIGR00695">
    <property type="entry name" value="uxuA"/>
    <property type="match status" value="1"/>
</dbReference>
<reference evidence="10" key="2">
    <citation type="journal article" date="2021" name="PeerJ">
        <title>Extensive microbial diversity within the chicken gut microbiome revealed by metagenomics and culture.</title>
        <authorList>
            <person name="Gilroy R."/>
            <person name="Ravi A."/>
            <person name="Getino M."/>
            <person name="Pursley I."/>
            <person name="Horton D.L."/>
            <person name="Alikhan N.F."/>
            <person name="Baker D."/>
            <person name="Gharbi K."/>
            <person name="Hall N."/>
            <person name="Watson M."/>
            <person name="Adriaenssens E.M."/>
            <person name="Foster-Nyarko E."/>
            <person name="Jarju S."/>
            <person name="Secka A."/>
            <person name="Antonio M."/>
            <person name="Oren A."/>
            <person name="Chaudhuri R.R."/>
            <person name="La Ragione R."/>
            <person name="Hildebrand F."/>
            <person name="Pallen M.J."/>
        </authorList>
    </citation>
    <scope>NUCLEOTIDE SEQUENCE</scope>
    <source>
        <strain evidence="10">9366</strain>
    </source>
</reference>
<dbReference type="GO" id="GO:0008927">
    <property type="term" value="F:mannonate dehydratase activity"/>
    <property type="evidence" value="ECO:0007669"/>
    <property type="project" value="UniProtKB-UniRule"/>
</dbReference>
<evidence type="ECO:0000256" key="2">
    <source>
        <dbReference type="ARBA" id="ARBA00002713"/>
    </source>
</evidence>
<dbReference type="PIRSF" id="PIRSF016049">
    <property type="entry name" value="Man_dehyd"/>
    <property type="match status" value="1"/>
</dbReference>
<gene>
    <name evidence="9 10" type="primary">uxuA</name>
    <name evidence="10" type="ORF">IAB07_03445</name>
</gene>
<evidence type="ECO:0000256" key="8">
    <source>
        <dbReference type="ARBA" id="ARBA00023239"/>
    </source>
</evidence>
<dbReference type="GO" id="GO:0042840">
    <property type="term" value="P:D-glucuronate catabolic process"/>
    <property type="evidence" value="ECO:0007669"/>
    <property type="project" value="TreeGrafter"/>
</dbReference>
<reference evidence="10" key="1">
    <citation type="submission" date="2020-10" db="EMBL/GenBank/DDBJ databases">
        <authorList>
            <person name="Gilroy R."/>
        </authorList>
    </citation>
    <scope>NUCLEOTIDE SEQUENCE</scope>
    <source>
        <strain evidence="10">9366</strain>
    </source>
</reference>
<dbReference type="PANTHER" id="PTHR30387">
    <property type="entry name" value="MANNONATE DEHYDRATASE"/>
    <property type="match status" value="1"/>
</dbReference>
<dbReference type="Gene3D" id="3.20.20.150">
    <property type="entry name" value="Divalent-metal-dependent TIM barrel enzymes"/>
    <property type="match status" value="1"/>
</dbReference>
<dbReference type="InterPro" id="IPR036237">
    <property type="entry name" value="Xyl_isomerase-like_sf"/>
</dbReference>
<dbReference type="Pfam" id="PF03786">
    <property type="entry name" value="UxuA"/>
    <property type="match status" value="1"/>
</dbReference>
<proteinExistence type="inferred from homology"/>
<evidence type="ECO:0000256" key="9">
    <source>
        <dbReference type="HAMAP-Rule" id="MF_00106"/>
    </source>
</evidence>
<evidence type="ECO:0000256" key="1">
    <source>
        <dbReference type="ARBA" id="ARBA00001794"/>
    </source>
</evidence>
<dbReference type="EMBL" id="DVNJ01000018">
    <property type="protein sequence ID" value="HIU62807.1"/>
    <property type="molecule type" value="Genomic_DNA"/>
</dbReference>